<dbReference type="PANTHER" id="PTHR43562">
    <property type="entry name" value="NAPA-TYPE SODIUM/HYDROGEN ANTIPORTER"/>
    <property type="match status" value="1"/>
</dbReference>
<feature type="transmembrane region" description="Helical" evidence="8">
    <location>
        <begin position="15"/>
        <end position="33"/>
    </location>
</feature>
<organism evidence="10 11">
    <name type="scientific">Spirochaeta lutea</name>
    <dbReference type="NCBI Taxonomy" id="1480694"/>
    <lineage>
        <taxon>Bacteria</taxon>
        <taxon>Pseudomonadati</taxon>
        <taxon>Spirochaetota</taxon>
        <taxon>Spirochaetia</taxon>
        <taxon>Spirochaetales</taxon>
        <taxon>Spirochaetaceae</taxon>
        <taxon>Spirochaeta</taxon>
    </lineage>
</organism>
<feature type="transmembrane region" description="Helical" evidence="8">
    <location>
        <begin position="124"/>
        <end position="141"/>
    </location>
</feature>
<feature type="transmembrane region" description="Helical" evidence="8">
    <location>
        <begin position="273"/>
        <end position="296"/>
    </location>
</feature>
<sequence>MNHTGLPSLPFTDPVLIFGTVMALLLIAPLAARKLRLPELIGLIIAGVVIGPYGLGVLARDQTVELLGKVGLMYIMFLAGLEIDLNQVKSNRGPTLIFGLLTFSIPLVLGTALGMGVFAMSFPVAVLLASMFSSHTLLTMPAAGKLGLTKHPVVTTAVGGTIITDTLALIILAIVTSSSQGSTDLWFWLRLFGFMAAYTVAMVLLIPRLARWFFRHFGRDETLEFVFVIAVTFMAGYLAYMSGLEPIIGAFLAGLTLNSLIPEKSLLMTRIHFTGDAIFIPFFMLSVGMLVDISLFLQPGPVWIIIGGMIITALVSKWFASKLAQVILGLSGPEGSLLYGLTVNQAAATLAAVLVGFNLGLFSQEIISGTILMIGITCLAGSIITDRRGRQIALSLTQEPSLPRNPGGLTDRILIPQHSKDQTKQLVDLALLLSGGTSTTTLLPMRVALEGSESEKEIAQSEAILAHAVVRILSAGGEAQPVTTLDINVPRGILRALREQRATCLLMPWDGDPAPRYRVFSRTIDQCLSSSTQAALIFRPSARLENARRCHIIIPPLMHHHPGFTAALSLLVPLANQAGVSLQISAQPREIAVSKRVLGQIKSLPETEYTPLPQWTFLRQHLSQGVHPQDLVVLLMPRQEELSWQPKLNRLPKLLSELFPRNPLLCLLPPRTPQAPQEQDLPLPKSLESTPFQLDEPPVTYLFGFPNPQIKELCSELIARMPDIAPSSRLIQDLLRISQEEPVLLVDQVVLIHSHRKEVHKTQIAIGTADQDIRLPLVDQSIRVVVLLLNPLDQDPSVHLQILSRIARMIHRPEYLPALLSSRSQEEFQEKLSRIRGE</sequence>
<evidence type="ECO:0000256" key="7">
    <source>
        <dbReference type="ARBA" id="ARBA00023136"/>
    </source>
</evidence>
<feature type="transmembrane region" description="Helical" evidence="8">
    <location>
        <begin position="95"/>
        <end position="118"/>
    </location>
</feature>
<feature type="transmembrane region" description="Helical" evidence="8">
    <location>
        <begin position="302"/>
        <end position="320"/>
    </location>
</feature>
<feature type="transmembrane region" description="Helical" evidence="8">
    <location>
        <begin position="66"/>
        <end position="83"/>
    </location>
</feature>
<protein>
    <recommendedName>
        <fullName evidence="9">PTS EIIA type-2 domain-containing protein</fullName>
    </recommendedName>
</protein>
<accession>A0A098QVP3</accession>
<dbReference type="eggNOG" id="COG0475">
    <property type="taxonomic scope" value="Bacteria"/>
</dbReference>
<dbReference type="PROSITE" id="PS51094">
    <property type="entry name" value="PTS_EIIA_TYPE_2"/>
    <property type="match status" value="1"/>
</dbReference>
<dbReference type="Gene3D" id="3.40.930.10">
    <property type="entry name" value="Mannitol-specific EII, Chain A"/>
    <property type="match status" value="1"/>
</dbReference>
<dbReference type="RefSeq" id="WP_037548708.1">
    <property type="nucleotide sequence ID" value="NZ_JNUP01000066.1"/>
</dbReference>
<feature type="transmembrane region" description="Helical" evidence="8">
    <location>
        <begin position="222"/>
        <end position="240"/>
    </location>
</feature>
<dbReference type="OrthoDB" id="9793589at2"/>
<proteinExistence type="predicted"/>
<evidence type="ECO:0000259" key="9">
    <source>
        <dbReference type="PROSITE" id="PS51094"/>
    </source>
</evidence>
<keyword evidence="2" id="KW-0813">Transport</keyword>
<dbReference type="STRING" id="1480694.DC28_11860"/>
<dbReference type="SUPFAM" id="SSF55804">
    <property type="entry name" value="Phoshotransferase/anion transport protein"/>
    <property type="match status" value="1"/>
</dbReference>
<evidence type="ECO:0000256" key="4">
    <source>
        <dbReference type="ARBA" id="ARBA00022692"/>
    </source>
</evidence>
<keyword evidence="6" id="KW-0406">Ion transport</keyword>
<keyword evidence="5 8" id="KW-1133">Transmembrane helix</keyword>
<dbReference type="Pfam" id="PF00999">
    <property type="entry name" value="Na_H_Exchanger"/>
    <property type="match status" value="1"/>
</dbReference>
<keyword evidence="4 8" id="KW-0812">Transmembrane</keyword>
<comment type="subcellular location">
    <subcellularLocation>
        <location evidence="1">Membrane</location>
        <topology evidence="1">Multi-pass membrane protein</topology>
    </subcellularLocation>
</comment>
<evidence type="ECO:0000313" key="10">
    <source>
        <dbReference type="EMBL" id="KGE71463.1"/>
    </source>
</evidence>
<evidence type="ECO:0000256" key="6">
    <source>
        <dbReference type="ARBA" id="ARBA00023065"/>
    </source>
</evidence>
<evidence type="ECO:0000256" key="3">
    <source>
        <dbReference type="ARBA" id="ARBA00022449"/>
    </source>
</evidence>
<feature type="transmembrane region" description="Helical" evidence="8">
    <location>
        <begin position="341"/>
        <end position="360"/>
    </location>
</feature>
<dbReference type="AlphaFoldDB" id="A0A098QVP3"/>
<dbReference type="Gene3D" id="1.20.1530.20">
    <property type="match status" value="1"/>
</dbReference>
<feature type="transmembrane region" description="Helical" evidence="8">
    <location>
        <begin position="40"/>
        <end position="60"/>
    </location>
</feature>
<dbReference type="InterPro" id="IPR016152">
    <property type="entry name" value="PTrfase/Anion_transptr"/>
</dbReference>
<gene>
    <name evidence="10" type="ORF">DC28_11860</name>
</gene>
<feature type="domain" description="PTS EIIA type-2" evidence="9">
    <location>
        <begin position="685"/>
        <end position="835"/>
    </location>
</feature>
<name>A0A098QVP3_9SPIO</name>
<dbReference type="Pfam" id="PF00359">
    <property type="entry name" value="PTS_EIIA_2"/>
    <property type="match status" value="1"/>
</dbReference>
<dbReference type="InterPro" id="IPR002178">
    <property type="entry name" value="PTS_EIIA_type-2_dom"/>
</dbReference>
<keyword evidence="11" id="KW-1185">Reference proteome</keyword>
<dbReference type="Proteomes" id="UP000029692">
    <property type="component" value="Unassembled WGS sequence"/>
</dbReference>
<evidence type="ECO:0000256" key="1">
    <source>
        <dbReference type="ARBA" id="ARBA00004141"/>
    </source>
</evidence>
<evidence type="ECO:0000256" key="5">
    <source>
        <dbReference type="ARBA" id="ARBA00022989"/>
    </source>
</evidence>
<dbReference type="InterPro" id="IPR038770">
    <property type="entry name" value="Na+/solute_symporter_sf"/>
</dbReference>
<comment type="caution">
    <text evidence="10">The sequence shown here is derived from an EMBL/GenBank/DDBJ whole genome shotgun (WGS) entry which is preliminary data.</text>
</comment>
<dbReference type="GO" id="GO:1902600">
    <property type="term" value="P:proton transmembrane transport"/>
    <property type="evidence" value="ECO:0007669"/>
    <property type="project" value="InterPro"/>
</dbReference>
<dbReference type="GO" id="GO:0016020">
    <property type="term" value="C:membrane"/>
    <property type="evidence" value="ECO:0007669"/>
    <property type="project" value="UniProtKB-SubCell"/>
</dbReference>
<dbReference type="PANTHER" id="PTHR43562:SF4">
    <property type="entry name" value="NA(+)_H(+) ANTIPORTER NHAS5"/>
    <property type="match status" value="1"/>
</dbReference>
<dbReference type="EMBL" id="JNUP01000066">
    <property type="protein sequence ID" value="KGE71463.1"/>
    <property type="molecule type" value="Genomic_DNA"/>
</dbReference>
<evidence type="ECO:0000256" key="2">
    <source>
        <dbReference type="ARBA" id="ARBA00022448"/>
    </source>
</evidence>
<keyword evidence="7 8" id="KW-0472">Membrane</keyword>
<evidence type="ECO:0000256" key="8">
    <source>
        <dbReference type="SAM" id="Phobius"/>
    </source>
</evidence>
<keyword evidence="3" id="KW-0050">Antiport</keyword>
<reference evidence="10 11" key="1">
    <citation type="submission" date="2014-05" db="EMBL/GenBank/DDBJ databases">
        <title>De novo Genome Sequence of Spirocheata sp.</title>
        <authorList>
            <person name="Shivani Y."/>
            <person name="Subhash Y."/>
            <person name="Tushar L."/>
            <person name="Sasikala C."/>
            <person name="Ramana C.V."/>
        </authorList>
    </citation>
    <scope>NUCLEOTIDE SEQUENCE [LARGE SCALE GENOMIC DNA]</scope>
    <source>
        <strain evidence="10 11">JC230</strain>
    </source>
</reference>
<evidence type="ECO:0000313" key="11">
    <source>
        <dbReference type="Proteomes" id="UP000029692"/>
    </source>
</evidence>
<dbReference type="GO" id="GO:0015297">
    <property type="term" value="F:antiporter activity"/>
    <property type="evidence" value="ECO:0007669"/>
    <property type="project" value="UniProtKB-KW"/>
</dbReference>
<feature type="transmembrane region" description="Helical" evidence="8">
    <location>
        <begin position="187"/>
        <end position="210"/>
    </location>
</feature>
<feature type="transmembrane region" description="Helical" evidence="8">
    <location>
        <begin position="153"/>
        <end position="175"/>
    </location>
</feature>
<dbReference type="eggNOG" id="COG1762">
    <property type="taxonomic scope" value="Bacteria"/>
</dbReference>
<dbReference type="InterPro" id="IPR006153">
    <property type="entry name" value="Cation/H_exchanger_TM"/>
</dbReference>
<feature type="transmembrane region" description="Helical" evidence="8">
    <location>
        <begin position="366"/>
        <end position="385"/>
    </location>
</feature>